<proteinExistence type="predicted"/>
<dbReference type="InterPro" id="IPR045339">
    <property type="entry name" value="DUF6534"/>
</dbReference>
<feature type="transmembrane region" description="Helical" evidence="1">
    <location>
        <begin position="171"/>
        <end position="196"/>
    </location>
</feature>
<feature type="transmembrane region" description="Helical" evidence="1">
    <location>
        <begin position="134"/>
        <end position="159"/>
    </location>
</feature>
<dbReference type="Proteomes" id="UP001221142">
    <property type="component" value="Unassembled WGS sequence"/>
</dbReference>
<dbReference type="EMBL" id="JARKIF010000019">
    <property type="protein sequence ID" value="KAJ7618394.1"/>
    <property type="molecule type" value="Genomic_DNA"/>
</dbReference>
<keyword evidence="4" id="KW-1185">Reference proteome</keyword>
<dbReference type="Pfam" id="PF20152">
    <property type="entry name" value="DUF6534"/>
    <property type="match status" value="1"/>
</dbReference>
<sequence>MAEQINFNATIGPEEVGVIVGAWMFGIFTVQVFNYFGYFPQDSLRLKITIAGLWVLELVHVILSCTGLYSTTVIHFGDGDNVLLINKAIGLSLIISAVVGMLQPMYILSDSVPSLGPGVQIFFANRVRVLSDRILIPIICWFLSFVRAISLLAVCAATIATPFIPDFKAKWFWLVLSSIAVSTTVDMVVAAALCGLLWQRRSRSIIPSTRQTIDSLLAWSINTGLLTSAASIMMLIFFVTMENFAWLTMLLVIPRLFANSMLASLNSRQKIRKDGNAHVFVEGAPSSSVITNNRRFPTTIAIEMSHTREVVEDTLESKIDLEDRTQKI</sequence>
<dbReference type="PANTHER" id="PTHR40465:SF1">
    <property type="entry name" value="DUF6534 DOMAIN-CONTAINING PROTEIN"/>
    <property type="match status" value="1"/>
</dbReference>
<evidence type="ECO:0000313" key="3">
    <source>
        <dbReference type="EMBL" id="KAJ7618394.1"/>
    </source>
</evidence>
<comment type="caution">
    <text evidence="3">The sequence shown here is derived from an EMBL/GenBank/DDBJ whole genome shotgun (WGS) entry which is preliminary data.</text>
</comment>
<feature type="transmembrane region" description="Helical" evidence="1">
    <location>
        <begin position="244"/>
        <end position="265"/>
    </location>
</feature>
<keyword evidence="1" id="KW-1133">Transmembrane helix</keyword>
<evidence type="ECO:0000256" key="1">
    <source>
        <dbReference type="SAM" id="Phobius"/>
    </source>
</evidence>
<organism evidence="3 4">
    <name type="scientific">Roridomyces roridus</name>
    <dbReference type="NCBI Taxonomy" id="1738132"/>
    <lineage>
        <taxon>Eukaryota</taxon>
        <taxon>Fungi</taxon>
        <taxon>Dikarya</taxon>
        <taxon>Basidiomycota</taxon>
        <taxon>Agaricomycotina</taxon>
        <taxon>Agaricomycetes</taxon>
        <taxon>Agaricomycetidae</taxon>
        <taxon>Agaricales</taxon>
        <taxon>Marasmiineae</taxon>
        <taxon>Mycenaceae</taxon>
        <taxon>Roridomyces</taxon>
    </lineage>
</organism>
<feature type="transmembrane region" description="Helical" evidence="1">
    <location>
        <begin position="48"/>
        <end position="69"/>
    </location>
</feature>
<dbReference type="AlphaFoldDB" id="A0AAD7FDY5"/>
<accession>A0AAD7FDY5</accession>
<feature type="transmembrane region" description="Helical" evidence="1">
    <location>
        <begin position="216"/>
        <end position="238"/>
    </location>
</feature>
<dbReference type="PANTHER" id="PTHR40465">
    <property type="entry name" value="CHROMOSOME 1, WHOLE GENOME SHOTGUN SEQUENCE"/>
    <property type="match status" value="1"/>
</dbReference>
<reference evidence="3" key="1">
    <citation type="submission" date="2023-03" db="EMBL/GenBank/DDBJ databases">
        <title>Massive genome expansion in bonnet fungi (Mycena s.s.) driven by repeated elements and novel gene families across ecological guilds.</title>
        <authorList>
            <consortium name="Lawrence Berkeley National Laboratory"/>
            <person name="Harder C.B."/>
            <person name="Miyauchi S."/>
            <person name="Viragh M."/>
            <person name="Kuo A."/>
            <person name="Thoen E."/>
            <person name="Andreopoulos B."/>
            <person name="Lu D."/>
            <person name="Skrede I."/>
            <person name="Drula E."/>
            <person name="Henrissat B."/>
            <person name="Morin E."/>
            <person name="Kohler A."/>
            <person name="Barry K."/>
            <person name="LaButti K."/>
            <person name="Morin E."/>
            <person name="Salamov A."/>
            <person name="Lipzen A."/>
            <person name="Mereny Z."/>
            <person name="Hegedus B."/>
            <person name="Baldrian P."/>
            <person name="Stursova M."/>
            <person name="Weitz H."/>
            <person name="Taylor A."/>
            <person name="Grigoriev I.V."/>
            <person name="Nagy L.G."/>
            <person name="Martin F."/>
            <person name="Kauserud H."/>
        </authorList>
    </citation>
    <scope>NUCLEOTIDE SEQUENCE</scope>
    <source>
        <strain evidence="3">9284</strain>
    </source>
</reference>
<evidence type="ECO:0000259" key="2">
    <source>
        <dbReference type="Pfam" id="PF20152"/>
    </source>
</evidence>
<feature type="domain" description="DUF6534" evidence="2">
    <location>
        <begin position="182"/>
        <end position="269"/>
    </location>
</feature>
<evidence type="ECO:0000313" key="4">
    <source>
        <dbReference type="Proteomes" id="UP001221142"/>
    </source>
</evidence>
<protein>
    <recommendedName>
        <fullName evidence="2">DUF6534 domain-containing protein</fullName>
    </recommendedName>
</protein>
<keyword evidence="1" id="KW-0812">Transmembrane</keyword>
<keyword evidence="1" id="KW-0472">Membrane</keyword>
<gene>
    <name evidence="3" type="ORF">FB45DRAFT_166973</name>
</gene>
<feature type="transmembrane region" description="Helical" evidence="1">
    <location>
        <begin position="16"/>
        <end position="36"/>
    </location>
</feature>
<name>A0AAD7FDY5_9AGAR</name>
<feature type="transmembrane region" description="Helical" evidence="1">
    <location>
        <begin position="89"/>
        <end position="108"/>
    </location>
</feature>